<dbReference type="GO" id="GO:0009360">
    <property type="term" value="C:DNA polymerase III complex"/>
    <property type="evidence" value="ECO:0007669"/>
    <property type="project" value="InterPro"/>
</dbReference>
<sequence>MPGFEEIVGHKEIIRHLQNAIRLGKVSHAYIFSGETGCGKKLLATAFAMTLQCEQRGVDPCLTCSSCKKAMSKNHPDIINITHEKPNSIGIEDIRSQLIDDVAIKPYCSSYKIYIISEAEKLTLQAQNALLKTIEEPPAYAVILLLTNNMDALLPTITSRCVKLGLRPVKESMVKEYLMEKLHIPDYQAKMDASLAQGNIGKAKQLAQSEDFAQVAENALRLLRRSGDMELYELVDAIKMLSADKQNIYDYLDLFTMWFRDVLLFKATREVDGLVFKDQFNDIKERAGKSSYEGLETIIDAIEKARTRLHANVNFDLVMELLFLTIKEN</sequence>
<dbReference type="Pfam" id="PF09115">
    <property type="entry name" value="DNApol3-delta_C"/>
    <property type="match status" value="1"/>
</dbReference>
<reference evidence="9" key="2">
    <citation type="journal article" date="2021" name="PeerJ">
        <title>Extensive microbial diversity within the chicken gut microbiome revealed by metagenomics and culture.</title>
        <authorList>
            <person name="Gilroy R."/>
            <person name="Ravi A."/>
            <person name="Getino M."/>
            <person name="Pursley I."/>
            <person name="Horton D.L."/>
            <person name="Alikhan N.F."/>
            <person name="Baker D."/>
            <person name="Gharbi K."/>
            <person name="Hall N."/>
            <person name="Watson M."/>
            <person name="Adriaenssens E.M."/>
            <person name="Foster-Nyarko E."/>
            <person name="Jarju S."/>
            <person name="Secka A."/>
            <person name="Antonio M."/>
            <person name="Oren A."/>
            <person name="Chaudhuri R.R."/>
            <person name="La Ragione R."/>
            <person name="Hildebrand F."/>
            <person name="Pallen M.J."/>
        </authorList>
    </citation>
    <scope>NUCLEOTIDE SEQUENCE</scope>
    <source>
        <strain evidence="9">ChiBcec2-4451</strain>
    </source>
</reference>
<evidence type="ECO:0000256" key="1">
    <source>
        <dbReference type="ARBA" id="ARBA00012417"/>
    </source>
</evidence>
<comment type="catalytic activity">
    <reaction evidence="7">
        <text>DNA(n) + a 2'-deoxyribonucleoside 5'-triphosphate = DNA(n+1) + diphosphate</text>
        <dbReference type="Rhea" id="RHEA:22508"/>
        <dbReference type="Rhea" id="RHEA-COMP:17339"/>
        <dbReference type="Rhea" id="RHEA-COMP:17340"/>
        <dbReference type="ChEBI" id="CHEBI:33019"/>
        <dbReference type="ChEBI" id="CHEBI:61560"/>
        <dbReference type="ChEBI" id="CHEBI:173112"/>
        <dbReference type="EC" id="2.7.7.7"/>
    </reaction>
</comment>
<dbReference type="InterPro" id="IPR015199">
    <property type="entry name" value="DNA_pol_III_delta_C"/>
</dbReference>
<dbReference type="Gene3D" id="3.40.50.300">
    <property type="entry name" value="P-loop containing nucleotide triphosphate hydrolases"/>
    <property type="match status" value="1"/>
</dbReference>
<dbReference type="InterPro" id="IPR050238">
    <property type="entry name" value="DNA_Rep/Repair_Clamp_Loader"/>
</dbReference>
<dbReference type="GO" id="GO:0006261">
    <property type="term" value="P:DNA-templated DNA replication"/>
    <property type="evidence" value="ECO:0007669"/>
    <property type="project" value="TreeGrafter"/>
</dbReference>
<evidence type="ECO:0000256" key="3">
    <source>
        <dbReference type="ARBA" id="ARBA00022679"/>
    </source>
</evidence>
<dbReference type="CDD" id="cd00009">
    <property type="entry name" value="AAA"/>
    <property type="match status" value="1"/>
</dbReference>
<dbReference type="Pfam" id="PF13177">
    <property type="entry name" value="DNA_pol3_delta2"/>
    <property type="match status" value="1"/>
</dbReference>
<dbReference type="PANTHER" id="PTHR11669:SF8">
    <property type="entry name" value="DNA POLYMERASE III SUBUNIT DELTA"/>
    <property type="match status" value="1"/>
</dbReference>
<gene>
    <name evidence="9" type="primary">holB</name>
    <name evidence="9" type="ORF">IAA63_02360</name>
</gene>
<accession>A0A9D1T5N1</accession>
<dbReference type="GO" id="GO:0003887">
    <property type="term" value="F:DNA-directed DNA polymerase activity"/>
    <property type="evidence" value="ECO:0007669"/>
    <property type="project" value="UniProtKB-KW"/>
</dbReference>
<keyword evidence="5" id="KW-0235">DNA replication</keyword>
<feature type="domain" description="DNA polymerase III delta subunit C-terminal" evidence="8">
    <location>
        <begin position="235"/>
        <end position="325"/>
    </location>
</feature>
<dbReference type="InterPro" id="IPR027417">
    <property type="entry name" value="P-loop_NTPase"/>
</dbReference>
<keyword evidence="4 9" id="KW-0548">Nucleotidyltransferase</keyword>
<dbReference type="GO" id="GO:0003677">
    <property type="term" value="F:DNA binding"/>
    <property type="evidence" value="ECO:0007669"/>
    <property type="project" value="InterPro"/>
</dbReference>
<proteinExistence type="predicted"/>
<dbReference type="PANTHER" id="PTHR11669">
    <property type="entry name" value="REPLICATION FACTOR C / DNA POLYMERASE III GAMMA-TAU SUBUNIT"/>
    <property type="match status" value="1"/>
</dbReference>
<dbReference type="EMBL" id="DVON01000043">
    <property type="protein sequence ID" value="HIV11969.1"/>
    <property type="molecule type" value="Genomic_DNA"/>
</dbReference>
<dbReference type="InterPro" id="IPR004622">
    <property type="entry name" value="DNA_pol_HolB"/>
</dbReference>
<evidence type="ECO:0000313" key="9">
    <source>
        <dbReference type="EMBL" id="HIV11969.1"/>
    </source>
</evidence>
<protein>
    <recommendedName>
        <fullName evidence="2">DNA polymerase III subunit delta'</fullName>
        <ecNumber evidence="1">2.7.7.7</ecNumber>
    </recommendedName>
</protein>
<reference evidence="9" key="1">
    <citation type="submission" date="2020-10" db="EMBL/GenBank/DDBJ databases">
        <authorList>
            <person name="Gilroy R."/>
        </authorList>
    </citation>
    <scope>NUCLEOTIDE SEQUENCE</scope>
    <source>
        <strain evidence="9">ChiBcec2-4451</strain>
    </source>
</reference>
<comment type="caution">
    <text evidence="9">The sequence shown here is derived from an EMBL/GenBank/DDBJ whole genome shotgun (WGS) entry which is preliminary data.</text>
</comment>
<dbReference type="SUPFAM" id="SSF52540">
    <property type="entry name" value="P-loop containing nucleoside triphosphate hydrolases"/>
    <property type="match status" value="1"/>
</dbReference>
<dbReference type="Proteomes" id="UP000886723">
    <property type="component" value="Unassembled WGS sequence"/>
</dbReference>
<keyword evidence="6" id="KW-0239">DNA-directed DNA polymerase</keyword>
<dbReference type="NCBIfam" id="TIGR00678">
    <property type="entry name" value="holB"/>
    <property type="match status" value="1"/>
</dbReference>
<evidence type="ECO:0000256" key="2">
    <source>
        <dbReference type="ARBA" id="ARBA00014363"/>
    </source>
</evidence>
<evidence type="ECO:0000313" key="10">
    <source>
        <dbReference type="Proteomes" id="UP000886723"/>
    </source>
</evidence>
<evidence type="ECO:0000259" key="8">
    <source>
        <dbReference type="Pfam" id="PF09115"/>
    </source>
</evidence>
<evidence type="ECO:0000256" key="6">
    <source>
        <dbReference type="ARBA" id="ARBA00022932"/>
    </source>
</evidence>
<name>A0A9D1T5N1_9FIRM</name>
<evidence type="ECO:0000256" key="5">
    <source>
        <dbReference type="ARBA" id="ARBA00022705"/>
    </source>
</evidence>
<evidence type="ECO:0000256" key="4">
    <source>
        <dbReference type="ARBA" id="ARBA00022695"/>
    </source>
</evidence>
<keyword evidence="3 9" id="KW-0808">Transferase</keyword>
<dbReference type="AlphaFoldDB" id="A0A9D1T5N1"/>
<evidence type="ECO:0000256" key="7">
    <source>
        <dbReference type="ARBA" id="ARBA00049244"/>
    </source>
</evidence>
<organism evidence="9 10">
    <name type="scientific">Candidatus Pullilachnospira stercoravium</name>
    <dbReference type="NCBI Taxonomy" id="2840913"/>
    <lineage>
        <taxon>Bacteria</taxon>
        <taxon>Bacillati</taxon>
        <taxon>Bacillota</taxon>
        <taxon>Clostridia</taxon>
        <taxon>Lachnospirales</taxon>
        <taxon>Lachnospiraceae</taxon>
        <taxon>Lachnospiraceae incertae sedis</taxon>
        <taxon>Candidatus Pullilachnospira</taxon>
    </lineage>
</organism>
<dbReference type="EC" id="2.7.7.7" evidence="1"/>
<dbReference type="GO" id="GO:0008408">
    <property type="term" value="F:3'-5' exonuclease activity"/>
    <property type="evidence" value="ECO:0007669"/>
    <property type="project" value="InterPro"/>
</dbReference>